<dbReference type="InterPro" id="IPR010439">
    <property type="entry name" value="MUN_dom"/>
</dbReference>
<keyword evidence="2" id="KW-0813">Transport</keyword>
<keyword evidence="6" id="KW-0653">Protein transport</keyword>
<evidence type="ECO:0000256" key="7">
    <source>
        <dbReference type="ARBA" id="ARBA00023018"/>
    </source>
</evidence>
<evidence type="ECO:0000256" key="2">
    <source>
        <dbReference type="ARBA" id="ARBA00022448"/>
    </source>
</evidence>
<dbReference type="CDD" id="cd01234">
    <property type="entry name" value="PH_CADPS"/>
    <property type="match status" value="1"/>
</dbReference>
<dbReference type="SMART" id="SM01145">
    <property type="entry name" value="DUF1041"/>
    <property type="match status" value="1"/>
</dbReference>
<feature type="compositionally biased region" description="Low complexity" evidence="12">
    <location>
        <begin position="36"/>
        <end position="61"/>
    </location>
</feature>
<keyword evidence="3" id="KW-0268">Exocytosis</keyword>
<dbReference type="Pfam" id="PF06292">
    <property type="entry name" value="MUN"/>
    <property type="match status" value="2"/>
</dbReference>
<feature type="domain" description="MHD1" evidence="15">
    <location>
        <begin position="931"/>
        <end position="1116"/>
    </location>
</feature>
<dbReference type="Gene3D" id="2.30.29.30">
    <property type="entry name" value="Pleckstrin-homology domain (PH domain)/Phosphotyrosine-binding domain (PTB)"/>
    <property type="match status" value="1"/>
</dbReference>
<accession>A0A3P8UGD9</accession>
<dbReference type="InterPro" id="IPR014770">
    <property type="entry name" value="Munc13_1"/>
</dbReference>
<feature type="domain" description="C2" evidence="14">
    <location>
        <begin position="345"/>
        <end position="463"/>
    </location>
</feature>
<evidence type="ECO:0000256" key="3">
    <source>
        <dbReference type="ARBA" id="ARBA00022483"/>
    </source>
</evidence>
<keyword evidence="9" id="KW-0472">Membrane</keyword>
<dbReference type="PANTHER" id="PTHR12166">
    <property type="entry name" value="CALCIUM-DEPENDENT SECRETION ACTIVATOR"/>
    <property type="match status" value="1"/>
</dbReference>
<dbReference type="FunFam" id="2.30.29.30:FF:000007">
    <property type="entry name" value="Calcium-dependent secretion activator 2 isoform B"/>
    <property type="match status" value="1"/>
</dbReference>
<keyword evidence="17" id="KW-1185">Reference proteome</keyword>
<reference evidence="16 17" key="1">
    <citation type="journal article" date="2014" name="Nat. Genet.">
        <title>Whole-genome sequence of a flatfish provides insights into ZW sex chromosome evolution and adaptation to a benthic lifestyle.</title>
        <authorList>
            <person name="Chen S."/>
            <person name="Zhang G."/>
            <person name="Shao C."/>
            <person name="Huang Q."/>
            <person name="Liu G."/>
            <person name="Zhang P."/>
            <person name="Song W."/>
            <person name="An N."/>
            <person name="Chalopin D."/>
            <person name="Volff J.N."/>
            <person name="Hong Y."/>
            <person name="Li Q."/>
            <person name="Sha Z."/>
            <person name="Zhou H."/>
            <person name="Xie M."/>
            <person name="Yu Q."/>
            <person name="Liu Y."/>
            <person name="Xiang H."/>
            <person name="Wang N."/>
            <person name="Wu K."/>
            <person name="Yang C."/>
            <person name="Zhou Q."/>
            <person name="Liao X."/>
            <person name="Yang L."/>
            <person name="Hu Q."/>
            <person name="Zhang J."/>
            <person name="Meng L."/>
            <person name="Jin L."/>
            <person name="Tian Y."/>
            <person name="Lian J."/>
            <person name="Yang J."/>
            <person name="Miao G."/>
            <person name="Liu S."/>
            <person name="Liang Z."/>
            <person name="Yan F."/>
            <person name="Li Y."/>
            <person name="Sun B."/>
            <person name="Zhang H."/>
            <person name="Zhang J."/>
            <person name="Zhu Y."/>
            <person name="Du M."/>
            <person name="Zhao Y."/>
            <person name="Schartl M."/>
            <person name="Tang Q."/>
            <person name="Wang J."/>
        </authorList>
    </citation>
    <scope>NUCLEOTIDE SEQUENCE</scope>
</reference>
<dbReference type="InterPro" id="IPR057457">
    <property type="entry name" value="CAPS_C2"/>
</dbReference>
<evidence type="ECO:0000259" key="15">
    <source>
        <dbReference type="PROSITE" id="PS51258"/>
    </source>
</evidence>
<evidence type="ECO:0000256" key="1">
    <source>
        <dbReference type="ARBA" id="ARBA00004156"/>
    </source>
</evidence>
<keyword evidence="8" id="KW-0446">Lipid-binding</keyword>
<dbReference type="Pfam" id="PF25341">
    <property type="entry name" value="C2_CAPS"/>
    <property type="match status" value="1"/>
</dbReference>
<keyword evidence="5" id="KW-0106">Calcium</keyword>
<dbReference type="GO" id="GO:0045921">
    <property type="term" value="P:positive regulation of exocytosis"/>
    <property type="evidence" value="ECO:0007669"/>
    <property type="project" value="TreeGrafter"/>
</dbReference>
<evidence type="ECO:0000313" key="16">
    <source>
        <dbReference type="Ensembl" id="ENSCSEP00000001472.1"/>
    </source>
</evidence>
<reference evidence="16" key="2">
    <citation type="submission" date="2025-08" db="UniProtKB">
        <authorList>
            <consortium name="Ensembl"/>
        </authorList>
    </citation>
    <scope>IDENTIFICATION</scope>
</reference>
<dbReference type="Ensembl" id="ENSCSET00000001504.1">
    <property type="protein sequence ID" value="ENSCSEP00000001472.1"/>
    <property type="gene ID" value="ENSCSEG00000000914.1"/>
</dbReference>
<dbReference type="PROSITE" id="PS50004">
    <property type="entry name" value="C2"/>
    <property type="match status" value="1"/>
</dbReference>
<dbReference type="GO" id="GO:0016079">
    <property type="term" value="P:synaptic vesicle exocytosis"/>
    <property type="evidence" value="ECO:0007669"/>
    <property type="project" value="InterPro"/>
</dbReference>
<evidence type="ECO:0000256" key="6">
    <source>
        <dbReference type="ARBA" id="ARBA00022927"/>
    </source>
</evidence>
<dbReference type="InterPro" id="IPR000008">
    <property type="entry name" value="C2_dom"/>
</dbReference>
<dbReference type="GO" id="GO:0015031">
    <property type="term" value="P:protein transport"/>
    <property type="evidence" value="ECO:0007669"/>
    <property type="project" value="UniProtKB-KW"/>
</dbReference>
<evidence type="ECO:0000256" key="9">
    <source>
        <dbReference type="ARBA" id="ARBA00023136"/>
    </source>
</evidence>
<feature type="compositionally biased region" description="Acidic residues" evidence="12">
    <location>
        <begin position="1"/>
        <end position="19"/>
    </location>
</feature>
<dbReference type="Pfam" id="PF00169">
    <property type="entry name" value="PH"/>
    <property type="match status" value="1"/>
</dbReference>
<dbReference type="GO" id="GO:0030659">
    <property type="term" value="C:cytoplasmic vesicle membrane"/>
    <property type="evidence" value="ECO:0007669"/>
    <property type="project" value="UniProtKB-SubCell"/>
</dbReference>
<protein>
    <submittedName>
        <fullName evidence="16">Calcium dependent secretion activator</fullName>
    </submittedName>
</protein>
<dbReference type="GO" id="GO:0098978">
    <property type="term" value="C:glutamatergic synapse"/>
    <property type="evidence" value="ECO:0007669"/>
    <property type="project" value="TreeGrafter"/>
</dbReference>
<evidence type="ECO:0000256" key="5">
    <source>
        <dbReference type="ARBA" id="ARBA00022837"/>
    </source>
</evidence>
<organism evidence="16 17">
    <name type="scientific">Cynoglossus semilaevis</name>
    <name type="common">Tongue sole</name>
    <dbReference type="NCBI Taxonomy" id="244447"/>
    <lineage>
        <taxon>Eukaryota</taxon>
        <taxon>Metazoa</taxon>
        <taxon>Chordata</taxon>
        <taxon>Craniata</taxon>
        <taxon>Vertebrata</taxon>
        <taxon>Euteleostomi</taxon>
        <taxon>Actinopterygii</taxon>
        <taxon>Neopterygii</taxon>
        <taxon>Teleostei</taxon>
        <taxon>Neoteleostei</taxon>
        <taxon>Acanthomorphata</taxon>
        <taxon>Carangaria</taxon>
        <taxon>Pleuronectiformes</taxon>
        <taxon>Pleuronectoidei</taxon>
        <taxon>Cynoglossidae</taxon>
        <taxon>Cynoglossinae</taxon>
        <taxon>Cynoglossus</taxon>
    </lineage>
</organism>
<dbReference type="PROSITE" id="PS51258">
    <property type="entry name" value="MHD1"/>
    <property type="match status" value="1"/>
</dbReference>
<dbReference type="GO" id="GO:0098793">
    <property type="term" value="C:presynapse"/>
    <property type="evidence" value="ECO:0007669"/>
    <property type="project" value="GOC"/>
</dbReference>
<feature type="region of interest" description="Disordered" evidence="12">
    <location>
        <begin position="1338"/>
        <end position="1357"/>
    </location>
</feature>
<feature type="region of interest" description="Disordered" evidence="12">
    <location>
        <begin position="1"/>
        <end position="77"/>
    </location>
</feature>
<evidence type="ECO:0000256" key="10">
    <source>
        <dbReference type="ARBA" id="ARBA00023329"/>
    </source>
</evidence>
<keyword evidence="4" id="KW-0479">Metal-binding</keyword>
<dbReference type="PROSITE" id="PS50003">
    <property type="entry name" value="PH_DOMAIN"/>
    <property type="match status" value="1"/>
</dbReference>
<feature type="domain" description="PH" evidence="13">
    <location>
        <begin position="486"/>
        <end position="589"/>
    </location>
</feature>
<evidence type="ECO:0000256" key="11">
    <source>
        <dbReference type="ARBA" id="ARBA00034103"/>
    </source>
</evidence>
<dbReference type="GO" id="GO:0046872">
    <property type="term" value="F:metal ion binding"/>
    <property type="evidence" value="ECO:0007669"/>
    <property type="project" value="UniProtKB-KW"/>
</dbReference>
<dbReference type="InterPro" id="IPR001849">
    <property type="entry name" value="PH_domain"/>
</dbReference>
<keyword evidence="10" id="KW-0968">Cytoplasmic vesicle</keyword>
<evidence type="ECO:0000256" key="12">
    <source>
        <dbReference type="SAM" id="MobiDB-lite"/>
    </source>
</evidence>
<keyword evidence="7" id="KW-0770">Synapse</keyword>
<proteinExistence type="predicted"/>
<evidence type="ECO:0000313" key="17">
    <source>
        <dbReference type="Proteomes" id="UP000265120"/>
    </source>
</evidence>
<dbReference type="SMART" id="SM00233">
    <property type="entry name" value="PH"/>
    <property type="match status" value="1"/>
</dbReference>
<comment type="subcellular location">
    <subcellularLocation>
        <location evidence="1">Cytoplasmic vesicle membrane</location>
    </subcellularLocation>
    <subcellularLocation>
        <location evidence="11">Synapse</location>
    </subcellularLocation>
</comment>
<reference evidence="16" key="3">
    <citation type="submission" date="2025-09" db="UniProtKB">
        <authorList>
            <consortium name="Ensembl"/>
        </authorList>
    </citation>
    <scope>IDENTIFICATION</scope>
</reference>
<dbReference type="InterPro" id="IPR033227">
    <property type="entry name" value="CAPS"/>
</dbReference>
<dbReference type="PANTHER" id="PTHR12166:SF6">
    <property type="entry name" value="CALCIUM-DEPENDENT SECRETION ACTIVATOR 1"/>
    <property type="match status" value="1"/>
</dbReference>
<evidence type="ECO:0000259" key="13">
    <source>
        <dbReference type="PROSITE" id="PS50003"/>
    </source>
</evidence>
<sequence length="1357" mass="154468">MLDPSSSEEESDGIVEEECKEARAPQAGTRISPSRTSESSGGLAPSSSSRSSARPTSPSPSAVSEEKEDLEKLQRDEEERKKKLQLYVFVMRCIAYPFNAKQPTDMARRQQKITKQQLQQTKDRFQGFLNGDTQIVADEAFINAVQSYNEVFLKSDRVAKMVQSGGFSANDFREVFKRHIEKRVRSLPEIDGLSKETVLSSWMAKFDTIYRGDEDPRKAQQRMTASAASELILSKEQLYEMFQNILCIKKFEHQLLYQACQLDNLDEQAAQIRRELDGRLQMADQIARAGKFPKFVSKEMEAMYIEELKSSVNQLMANLESMPVSKGGEFKLQKLKRGHNTSIIDMGQEDENTLSKSDVVLSFTLEVVIMEVQGLKSLAPNRIVYCTMEVEGGEKLQTDQAEASKPTWGTQGDFTTTHPLPAVKVKLFTESTGVLALEDKELGRVVLHPTPNSPKQSELHKMTVTKACPDQDLKIKLAIRMDKPQNMKHCGYLWAFGKNVWKRWKKRFFVLVQVSQYTFAMCSYREKKSEPQELLQLDGYTVDYSDPQPGLDGGRAFFNAVKEGDTVIFASDDEQDRILWVQAMYRATGQSHKPVPPTQVQKLNSKGGASAQMDAPISQFYADRAQKHGMDEFISANPCSFDHASLFEMVQRLTLDHRLNDTFCCLGWFSPGQVFVLDEYCARNGVRGCHRHLCYLRDLLERGESGAIIDPTLLHYSFAFCASHVHGNRPDGLSTVKVDEKERFEEIKERLRVLLENQIVNFRYCFPFGRPEGALKATLSLLERVLMKDIVTPVPPEEVKGVIRKCLEQAAQLNYQRITEYAKIEGKRREMYEHPVFCLASQVMDLTILEKGQKDQKDPENVGRLVTPAKKLEETIRLAELVIEVLQQNQEHHAEAAVTSSGDQSQGKEAFAWWTDLMVEHAENFLAFYAVDMDAALEIQSPESWDSFPLFQLLNDFLRSDFHLCNGKFHKHLQDLYAPLVVRYVDLMESSIAQSIHKGFDRESWEPVKSLTSNLPNVNLPNVNLQIPKVPNLPVPVAGLSVNLPQMPSFSTPSWMAAIYDSDNGSGTSEDLFWKLDALQTFIRDLHWPEEEFAKHLESRIKLMSSNMIESCVKRTRMAFESKLTKSSKSTDFRISPTLCTMFNVMVDAKDQSAKLCAMELGQEKQFHSQIDDLIEESVKDMIQLLVAKFVAILDGVLAKISRYDEGTLFSSFLSFTVKAASKYVDVPKPGMDVADGYVTFVRHSQDMLRDKVNEEVYIERLFDQWYTATMNLLGTWLTERTEQQLHVYQLKILIRITKKKYRDFRLQGVLDSTLNSKMYDTVRNRLTLEEATASVREGGMQGISMKDSDEEDEEDD</sequence>
<evidence type="ECO:0000259" key="14">
    <source>
        <dbReference type="PROSITE" id="PS50004"/>
    </source>
</evidence>
<name>A0A3P8UGD9_CYNSE</name>
<dbReference type="Proteomes" id="UP000265120">
    <property type="component" value="Chromosome 11"/>
</dbReference>
<dbReference type="SUPFAM" id="SSF50729">
    <property type="entry name" value="PH domain-like"/>
    <property type="match status" value="1"/>
</dbReference>
<dbReference type="GO" id="GO:0008289">
    <property type="term" value="F:lipid binding"/>
    <property type="evidence" value="ECO:0007669"/>
    <property type="project" value="UniProtKB-KW"/>
</dbReference>
<dbReference type="GeneTree" id="ENSGT00590000083094"/>
<evidence type="ECO:0000256" key="8">
    <source>
        <dbReference type="ARBA" id="ARBA00023121"/>
    </source>
</evidence>
<dbReference type="GO" id="GO:1990504">
    <property type="term" value="P:dense core granule exocytosis"/>
    <property type="evidence" value="ECO:0007669"/>
    <property type="project" value="InterPro"/>
</dbReference>
<dbReference type="InterPro" id="IPR011993">
    <property type="entry name" value="PH-like_dom_sf"/>
</dbReference>
<evidence type="ECO:0000256" key="4">
    <source>
        <dbReference type="ARBA" id="ARBA00022723"/>
    </source>
</evidence>